<feature type="domain" description="MYST-type HAT" evidence="23">
    <location>
        <begin position="53"/>
        <end position="80"/>
    </location>
</feature>
<dbReference type="Proteomes" id="UP001219525">
    <property type="component" value="Unassembled WGS sequence"/>
</dbReference>
<dbReference type="PANTHER" id="PTHR10615">
    <property type="entry name" value="HISTONE ACETYLTRANSFERASE"/>
    <property type="match status" value="1"/>
</dbReference>
<dbReference type="InterPro" id="IPR050603">
    <property type="entry name" value="MYST_HAT"/>
</dbReference>
<comment type="similarity">
    <text evidence="1">Belongs to the MYST (SAS/MOZ) family.</text>
</comment>
<evidence type="ECO:0000256" key="17">
    <source>
        <dbReference type="ARBA" id="ARBA00047787"/>
    </source>
</evidence>
<comment type="catalytic activity">
    <reaction evidence="18">
        <text>L-lysyl-[histone] + acetyl-CoA = N(6)-acetyl-L-lysyl-[histone] + CoA + H(+)</text>
        <dbReference type="Rhea" id="RHEA:21992"/>
        <dbReference type="Rhea" id="RHEA-COMP:9845"/>
        <dbReference type="Rhea" id="RHEA-COMP:11338"/>
        <dbReference type="ChEBI" id="CHEBI:15378"/>
        <dbReference type="ChEBI" id="CHEBI:29969"/>
        <dbReference type="ChEBI" id="CHEBI:57287"/>
        <dbReference type="ChEBI" id="CHEBI:57288"/>
        <dbReference type="ChEBI" id="CHEBI:61930"/>
        <dbReference type="EC" id="2.3.1.48"/>
    </reaction>
    <physiologicalReaction direction="left-to-right" evidence="18">
        <dbReference type="Rhea" id="RHEA:21993"/>
    </physiologicalReaction>
</comment>
<accession>A0AAD6VP88</accession>
<evidence type="ECO:0000256" key="8">
    <source>
        <dbReference type="ARBA" id="ARBA00023015"/>
    </source>
</evidence>
<dbReference type="GO" id="GO:0005634">
    <property type="term" value="C:nucleus"/>
    <property type="evidence" value="ECO:0007669"/>
    <property type="project" value="TreeGrafter"/>
</dbReference>
<evidence type="ECO:0000256" key="12">
    <source>
        <dbReference type="ARBA" id="ARBA00031065"/>
    </source>
</evidence>
<comment type="catalytic activity">
    <reaction evidence="17">
        <text>L-lysyl-[protein] + acetyl-CoA = N(6)-acetyl-L-lysyl-[protein] + CoA + H(+)</text>
        <dbReference type="Rhea" id="RHEA:45948"/>
        <dbReference type="Rhea" id="RHEA-COMP:9752"/>
        <dbReference type="Rhea" id="RHEA-COMP:10731"/>
        <dbReference type="ChEBI" id="CHEBI:15378"/>
        <dbReference type="ChEBI" id="CHEBI:29969"/>
        <dbReference type="ChEBI" id="CHEBI:57287"/>
        <dbReference type="ChEBI" id="CHEBI:57288"/>
        <dbReference type="ChEBI" id="CHEBI:61930"/>
    </reaction>
    <physiologicalReaction direction="left-to-right" evidence="17">
        <dbReference type="Rhea" id="RHEA:45949"/>
    </physiologicalReaction>
</comment>
<keyword evidence="9" id="KW-0010">Activator</keyword>
<evidence type="ECO:0000256" key="15">
    <source>
        <dbReference type="ARBA" id="ARBA00047557"/>
    </source>
</evidence>
<evidence type="ECO:0000256" key="20">
    <source>
        <dbReference type="ARBA" id="ARBA00075313"/>
    </source>
</evidence>
<dbReference type="Gene3D" id="1.10.10.10">
    <property type="entry name" value="Winged helix-like DNA-binding domain superfamily/Winged helix DNA-binding domain"/>
    <property type="match status" value="1"/>
</dbReference>
<evidence type="ECO:0000256" key="4">
    <source>
        <dbReference type="ARBA" id="ARBA00022679"/>
    </source>
</evidence>
<sequence length="167" mass="19050">MKRVATLLASSKHSQLEGPSGTVSDPSWLFAPQWYGRALYTPGRTTIIVGTIFLHCILTLPQHQRYGYGKLLIEFSLELLELLMKHSDGEMSIDEIAHKMSITHADVTNTCATLGLFKHYKGSHIICLSDAVIERYEKSKTKRKRIDPECLRWKPPVFTRDQLQFGF</sequence>
<dbReference type="GO" id="GO:0010485">
    <property type="term" value="F:histone H4 acetyltransferase activity"/>
    <property type="evidence" value="ECO:0007669"/>
    <property type="project" value="UniProtKB-ARBA"/>
</dbReference>
<comment type="caution">
    <text evidence="24">The sequence shown here is derived from an EMBL/GenBank/DDBJ whole genome shotgun (WGS) entry which is preliminary data.</text>
</comment>
<dbReference type="EC" id="2.3.1.48" evidence="2"/>
<dbReference type="AlphaFoldDB" id="A0AAD6VP88"/>
<evidence type="ECO:0000256" key="13">
    <source>
        <dbReference type="ARBA" id="ARBA00031133"/>
    </source>
</evidence>
<evidence type="ECO:0000256" key="5">
    <source>
        <dbReference type="ARBA" id="ARBA00022763"/>
    </source>
</evidence>
<keyword evidence="4" id="KW-0808">Transferase</keyword>
<dbReference type="Pfam" id="PF01853">
    <property type="entry name" value="MOZ_SAS"/>
    <property type="match status" value="1"/>
</dbReference>
<evidence type="ECO:0000256" key="16">
    <source>
        <dbReference type="ARBA" id="ARBA00047752"/>
    </source>
</evidence>
<evidence type="ECO:0000256" key="21">
    <source>
        <dbReference type="ARBA" id="ARBA00076782"/>
    </source>
</evidence>
<evidence type="ECO:0000256" key="18">
    <source>
        <dbReference type="ARBA" id="ARBA00048940"/>
    </source>
</evidence>
<evidence type="ECO:0000256" key="2">
    <source>
        <dbReference type="ARBA" id="ARBA00013184"/>
    </source>
</evidence>
<keyword evidence="8" id="KW-0805">Transcription regulation</keyword>
<evidence type="ECO:0000259" key="23">
    <source>
        <dbReference type="Pfam" id="PF01853"/>
    </source>
</evidence>
<evidence type="ECO:0000256" key="11">
    <source>
        <dbReference type="ARBA" id="ARBA00023204"/>
    </source>
</evidence>
<evidence type="ECO:0000256" key="22">
    <source>
        <dbReference type="ARBA" id="ARBA00077673"/>
    </source>
</evidence>
<keyword evidence="25" id="KW-1185">Reference proteome</keyword>
<comment type="catalytic activity">
    <reaction evidence="15">
        <text>2-hydroxyisobutanoyl-CoA + L-lysyl-[protein] = N(6)-(2-hydroxyisobutanoyl)-L-lysyl-[protein] + CoA + H(+)</text>
        <dbReference type="Rhea" id="RHEA:24180"/>
        <dbReference type="Rhea" id="RHEA-COMP:9752"/>
        <dbReference type="Rhea" id="RHEA-COMP:15921"/>
        <dbReference type="ChEBI" id="CHEBI:15378"/>
        <dbReference type="ChEBI" id="CHEBI:29969"/>
        <dbReference type="ChEBI" id="CHEBI:57287"/>
        <dbReference type="ChEBI" id="CHEBI:131780"/>
        <dbReference type="ChEBI" id="CHEBI:144968"/>
    </reaction>
    <physiologicalReaction direction="left-to-right" evidence="15">
        <dbReference type="Rhea" id="RHEA:24181"/>
    </physiologicalReaction>
</comment>
<evidence type="ECO:0000256" key="1">
    <source>
        <dbReference type="ARBA" id="ARBA00010107"/>
    </source>
</evidence>
<keyword evidence="6" id="KW-0156">Chromatin regulator</keyword>
<keyword evidence="5" id="KW-0227">DNA damage</keyword>
<keyword evidence="11" id="KW-0234">DNA repair</keyword>
<evidence type="ECO:0000256" key="19">
    <source>
        <dbReference type="ARBA" id="ARBA00074445"/>
    </source>
</evidence>
<dbReference type="InterPro" id="IPR016181">
    <property type="entry name" value="Acyl_CoA_acyltransferase"/>
</dbReference>
<evidence type="ECO:0000256" key="6">
    <source>
        <dbReference type="ARBA" id="ARBA00022853"/>
    </source>
</evidence>
<dbReference type="PANTHER" id="PTHR10615:SF218">
    <property type="entry name" value="HISTONE ACETYLTRANSFERASE ESA1"/>
    <property type="match status" value="1"/>
</dbReference>
<dbReference type="FunFam" id="1.10.10.10:FF:000526">
    <property type="entry name" value="Histone acetyltransferase"/>
    <property type="match status" value="1"/>
</dbReference>
<evidence type="ECO:0000256" key="14">
    <source>
        <dbReference type="ARBA" id="ARBA00031553"/>
    </source>
</evidence>
<keyword evidence="7" id="KW-0007">Acetylation</keyword>
<dbReference type="EMBL" id="JARJCW010000013">
    <property type="protein sequence ID" value="KAJ7217853.1"/>
    <property type="molecule type" value="Genomic_DNA"/>
</dbReference>
<evidence type="ECO:0000256" key="9">
    <source>
        <dbReference type="ARBA" id="ARBA00023159"/>
    </source>
</evidence>
<evidence type="ECO:0000313" key="25">
    <source>
        <dbReference type="Proteomes" id="UP001219525"/>
    </source>
</evidence>
<protein>
    <recommendedName>
        <fullName evidence="3">Histone acetyltransferase ESA1</fullName>
        <ecNumber evidence="2">2.3.1.48</ecNumber>
    </recommendedName>
    <alternativeName>
        <fullName evidence="19">Histone acetyltransferase esa1</fullName>
    </alternativeName>
    <alternativeName>
        <fullName evidence="12 20">protein 2-hydroxyisobutyryltransferase ESA1</fullName>
    </alternativeName>
    <alternativeName>
        <fullName evidence="14 21">protein acetyltransferase ESA1</fullName>
    </alternativeName>
    <alternativeName>
        <fullName evidence="13 22">protein crotonyltransferase ESA1</fullName>
    </alternativeName>
</protein>
<comment type="catalytic activity">
    <reaction evidence="16">
        <text>(2E)-butenoyl-CoA + L-lysyl-[protein] = N(6)-(2E)-butenoyl-L-lysyl-[protein] + CoA + H(+)</text>
        <dbReference type="Rhea" id="RHEA:53908"/>
        <dbReference type="Rhea" id="RHEA-COMP:9752"/>
        <dbReference type="Rhea" id="RHEA-COMP:13707"/>
        <dbReference type="ChEBI" id="CHEBI:15378"/>
        <dbReference type="ChEBI" id="CHEBI:29969"/>
        <dbReference type="ChEBI" id="CHEBI:57287"/>
        <dbReference type="ChEBI" id="CHEBI:57332"/>
        <dbReference type="ChEBI" id="CHEBI:137954"/>
    </reaction>
    <physiologicalReaction direction="left-to-right" evidence="16">
        <dbReference type="Rhea" id="RHEA:53909"/>
    </physiologicalReaction>
</comment>
<dbReference type="SUPFAM" id="SSF55729">
    <property type="entry name" value="Acyl-CoA N-acyltransferases (Nat)"/>
    <property type="match status" value="1"/>
</dbReference>
<dbReference type="GO" id="GO:0003712">
    <property type="term" value="F:transcription coregulator activity"/>
    <property type="evidence" value="ECO:0007669"/>
    <property type="project" value="TreeGrafter"/>
</dbReference>
<evidence type="ECO:0000313" key="24">
    <source>
        <dbReference type="EMBL" id="KAJ7217853.1"/>
    </source>
</evidence>
<dbReference type="GO" id="GO:0003682">
    <property type="term" value="F:chromatin binding"/>
    <property type="evidence" value="ECO:0007669"/>
    <property type="project" value="TreeGrafter"/>
</dbReference>
<dbReference type="InterPro" id="IPR002717">
    <property type="entry name" value="HAT_MYST-type"/>
</dbReference>
<dbReference type="GO" id="GO:0006281">
    <property type="term" value="P:DNA repair"/>
    <property type="evidence" value="ECO:0007669"/>
    <property type="project" value="UniProtKB-KW"/>
</dbReference>
<proteinExistence type="inferred from homology"/>
<evidence type="ECO:0000256" key="7">
    <source>
        <dbReference type="ARBA" id="ARBA00022990"/>
    </source>
</evidence>
<dbReference type="InterPro" id="IPR036388">
    <property type="entry name" value="WH-like_DNA-bd_sf"/>
</dbReference>
<organism evidence="24 25">
    <name type="scientific">Mycena pura</name>
    <dbReference type="NCBI Taxonomy" id="153505"/>
    <lineage>
        <taxon>Eukaryota</taxon>
        <taxon>Fungi</taxon>
        <taxon>Dikarya</taxon>
        <taxon>Basidiomycota</taxon>
        <taxon>Agaricomycotina</taxon>
        <taxon>Agaricomycetes</taxon>
        <taxon>Agaricomycetidae</taxon>
        <taxon>Agaricales</taxon>
        <taxon>Marasmiineae</taxon>
        <taxon>Mycenaceae</taxon>
        <taxon>Mycena</taxon>
    </lineage>
</organism>
<evidence type="ECO:0000256" key="3">
    <source>
        <dbReference type="ARBA" id="ARBA00022255"/>
    </source>
</evidence>
<reference evidence="24" key="1">
    <citation type="submission" date="2023-03" db="EMBL/GenBank/DDBJ databases">
        <title>Massive genome expansion in bonnet fungi (Mycena s.s.) driven by repeated elements and novel gene families across ecological guilds.</title>
        <authorList>
            <consortium name="Lawrence Berkeley National Laboratory"/>
            <person name="Harder C.B."/>
            <person name="Miyauchi S."/>
            <person name="Viragh M."/>
            <person name="Kuo A."/>
            <person name="Thoen E."/>
            <person name="Andreopoulos B."/>
            <person name="Lu D."/>
            <person name="Skrede I."/>
            <person name="Drula E."/>
            <person name="Henrissat B."/>
            <person name="Morin E."/>
            <person name="Kohler A."/>
            <person name="Barry K."/>
            <person name="LaButti K."/>
            <person name="Morin E."/>
            <person name="Salamov A."/>
            <person name="Lipzen A."/>
            <person name="Mereny Z."/>
            <person name="Hegedus B."/>
            <person name="Baldrian P."/>
            <person name="Stursova M."/>
            <person name="Weitz H."/>
            <person name="Taylor A."/>
            <person name="Grigoriev I.V."/>
            <person name="Nagy L.G."/>
            <person name="Martin F."/>
            <person name="Kauserud H."/>
        </authorList>
    </citation>
    <scope>NUCLEOTIDE SEQUENCE</scope>
    <source>
        <strain evidence="24">9144</strain>
    </source>
</reference>
<keyword evidence="10" id="KW-0804">Transcription</keyword>
<evidence type="ECO:0000256" key="10">
    <source>
        <dbReference type="ARBA" id="ARBA00023163"/>
    </source>
</evidence>
<name>A0AAD6VP88_9AGAR</name>
<dbReference type="GO" id="GO:0035267">
    <property type="term" value="C:NuA4 histone acetyltransferase complex"/>
    <property type="evidence" value="ECO:0007669"/>
    <property type="project" value="UniProtKB-ARBA"/>
</dbReference>
<gene>
    <name evidence="24" type="ORF">GGX14DRAFT_598281</name>
</gene>
<dbReference type="GO" id="GO:0006357">
    <property type="term" value="P:regulation of transcription by RNA polymerase II"/>
    <property type="evidence" value="ECO:0007669"/>
    <property type="project" value="TreeGrafter"/>
</dbReference>